<dbReference type="STRING" id="574566.I0YMZ3"/>
<dbReference type="Proteomes" id="UP000007264">
    <property type="component" value="Unassembled WGS sequence"/>
</dbReference>
<dbReference type="EMBL" id="AGSI01000018">
    <property type="protein sequence ID" value="EIE19762.1"/>
    <property type="molecule type" value="Genomic_DNA"/>
</dbReference>
<dbReference type="AlphaFoldDB" id="I0YMZ3"/>
<dbReference type="PANTHER" id="PTHR31495">
    <property type="entry name" value="PEROXYGENASE 3-RELATED"/>
    <property type="match status" value="1"/>
</dbReference>
<dbReference type="InterPro" id="IPR002048">
    <property type="entry name" value="EF_hand_dom"/>
</dbReference>
<dbReference type="SUPFAM" id="SSF47473">
    <property type="entry name" value="EF-hand"/>
    <property type="match status" value="1"/>
</dbReference>
<dbReference type="InterPro" id="IPR011992">
    <property type="entry name" value="EF-hand-dom_pair"/>
</dbReference>
<evidence type="ECO:0000256" key="1">
    <source>
        <dbReference type="ARBA" id="ARBA00006765"/>
    </source>
</evidence>
<protein>
    <submittedName>
        <fullName evidence="3">Caleosin-domain-containing protein</fullName>
    </submittedName>
</protein>
<comment type="similarity">
    <text evidence="1">Belongs to the caleosin family.</text>
</comment>
<dbReference type="GeneID" id="17037734"/>
<name>I0YMZ3_COCSC</name>
<comment type="caution">
    <text evidence="3">The sequence shown here is derived from an EMBL/GenBank/DDBJ whole genome shotgun (WGS) entry which is preliminary data.</text>
</comment>
<dbReference type="GO" id="GO:0004497">
    <property type="term" value="F:monooxygenase activity"/>
    <property type="evidence" value="ECO:0007669"/>
    <property type="project" value="TreeGrafter"/>
</dbReference>
<dbReference type="GO" id="GO:0005509">
    <property type="term" value="F:calcium ion binding"/>
    <property type="evidence" value="ECO:0007669"/>
    <property type="project" value="InterPro"/>
</dbReference>
<dbReference type="OrthoDB" id="640742at2759"/>
<accession>I0YMZ3</accession>
<keyword evidence="4" id="KW-1185">Reference proteome</keyword>
<dbReference type="eggNOG" id="ENOG502QQD0">
    <property type="taxonomic scope" value="Eukaryota"/>
</dbReference>
<dbReference type="KEGG" id="csl:COCSUDRAFT_58492"/>
<dbReference type="RefSeq" id="XP_005644306.1">
    <property type="nucleotide sequence ID" value="XM_005644249.1"/>
</dbReference>
<feature type="domain" description="EF-hand" evidence="2">
    <location>
        <begin position="67"/>
        <end position="102"/>
    </location>
</feature>
<evidence type="ECO:0000313" key="3">
    <source>
        <dbReference type="EMBL" id="EIE19762.1"/>
    </source>
</evidence>
<dbReference type="Gene3D" id="1.10.238.10">
    <property type="entry name" value="EF-hand"/>
    <property type="match status" value="1"/>
</dbReference>
<reference evidence="3 4" key="1">
    <citation type="journal article" date="2012" name="Genome Biol.">
        <title>The genome of the polar eukaryotic microalga coccomyxa subellipsoidea reveals traits of cold adaptation.</title>
        <authorList>
            <person name="Blanc G."/>
            <person name="Agarkova I."/>
            <person name="Grimwood J."/>
            <person name="Kuo A."/>
            <person name="Brueggeman A."/>
            <person name="Dunigan D."/>
            <person name="Gurnon J."/>
            <person name="Ladunga I."/>
            <person name="Lindquist E."/>
            <person name="Lucas S."/>
            <person name="Pangilinan J."/>
            <person name="Proschold T."/>
            <person name="Salamov A."/>
            <person name="Schmutz J."/>
            <person name="Weeks D."/>
            <person name="Yamada T."/>
            <person name="Claverie J.M."/>
            <person name="Grigoriev I."/>
            <person name="Van Etten J."/>
            <person name="Lomsadze A."/>
            <person name="Borodovsky M."/>
        </authorList>
    </citation>
    <scope>NUCLEOTIDE SEQUENCE [LARGE SCALE GENOMIC DNA]</scope>
    <source>
        <strain evidence="3 4">C-169</strain>
    </source>
</reference>
<proteinExistence type="inferred from homology"/>
<dbReference type="Pfam" id="PF05042">
    <property type="entry name" value="Caleosin"/>
    <property type="match status" value="1"/>
</dbReference>
<organism evidence="3 4">
    <name type="scientific">Coccomyxa subellipsoidea (strain C-169)</name>
    <name type="common">Green microalga</name>
    <dbReference type="NCBI Taxonomy" id="574566"/>
    <lineage>
        <taxon>Eukaryota</taxon>
        <taxon>Viridiplantae</taxon>
        <taxon>Chlorophyta</taxon>
        <taxon>core chlorophytes</taxon>
        <taxon>Trebouxiophyceae</taxon>
        <taxon>Trebouxiophyceae incertae sedis</taxon>
        <taxon>Coccomyxaceae</taxon>
        <taxon>Coccomyxa</taxon>
        <taxon>Coccomyxa subellipsoidea</taxon>
    </lineage>
</organism>
<sequence length="254" mass="29076">MRQNYANNPQTVDGVTVGIVEAPQTLKGIPSNLDRVRRAALISHPELPHATRAVSTERPQGGDTAANNRTVLQQHVDFFDRDKDGKIFPRDTYVGFRRMGFNVLLSAYAVLVIHSTLAYPTHNHWIPDPRLPIITGNIHKCHHGSDSMVYDKEGRFMPEKFEEIFAKYDRDNKGGLSLRDIFNLWNNHRDAYDLFGWSAEFLEWLALYLAAHNEKGVVPKEAVRGQYDGSLFYQLARKQEAKEAAKKDTREKRK</sequence>
<gene>
    <name evidence="3" type="ORF">COCSUDRAFT_58492</name>
</gene>
<dbReference type="PANTHER" id="PTHR31495:SF0">
    <property type="entry name" value="BINDING PROTEIN CALEOSIN, PUTATIVE (AFU_ORTHOLOGUE AFUA_5G13750)-RELATED"/>
    <property type="match status" value="1"/>
</dbReference>
<dbReference type="InterPro" id="IPR007736">
    <property type="entry name" value="Caleosin-related"/>
</dbReference>
<dbReference type="PROSITE" id="PS50222">
    <property type="entry name" value="EF_HAND_2"/>
    <property type="match status" value="1"/>
</dbReference>
<evidence type="ECO:0000259" key="2">
    <source>
        <dbReference type="PROSITE" id="PS50222"/>
    </source>
</evidence>
<evidence type="ECO:0000313" key="4">
    <source>
        <dbReference type="Proteomes" id="UP000007264"/>
    </source>
</evidence>